<gene>
    <name evidence="2" type="ORF">PPAR1163_LOCUS24275</name>
</gene>
<evidence type="ECO:0000313" key="2">
    <source>
        <dbReference type="EMBL" id="CAD9265852.1"/>
    </source>
</evidence>
<dbReference type="AlphaFoldDB" id="A0A7S1UFX7"/>
<sequence>MSMESIMEGQSIVTVKPEGARMTPLGVFIMLVCGWICGLAVEKSRVFTPFAIRAQFVFAKWIMLKIFLGACVTSTASFLFLERCLAGRFDEARSLWFLNSSGKSLHHMQEDGDVTRTRNLVRSRRLPDSRPANPNPCFMHLCGARVR</sequence>
<keyword evidence="1" id="KW-0812">Transmembrane</keyword>
<reference evidence="2" key="1">
    <citation type="submission" date="2021-01" db="EMBL/GenBank/DDBJ databases">
        <authorList>
            <person name="Corre E."/>
            <person name="Pelletier E."/>
            <person name="Niang G."/>
            <person name="Scheremetjew M."/>
            <person name="Finn R."/>
            <person name="Kale V."/>
            <person name="Holt S."/>
            <person name="Cochrane G."/>
            <person name="Meng A."/>
            <person name="Brown T."/>
            <person name="Cohen L."/>
        </authorList>
    </citation>
    <scope>NUCLEOTIDE SEQUENCE</scope>
    <source>
        <strain evidence="2">CCMP2877</strain>
    </source>
</reference>
<protein>
    <submittedName>
        <fullName evidence="2">Uncharacterized protein</fullName>
    </submittedName>
</protein>
<accession>A0A7S1UFX7</accession>
<dbReference type="EMBL" id="HBGJ01038526">
    <property type="protein sequence ID" value="CAD9265852.1"/>
    <property type="molecule type" value="Transcribed_RNA"/>
</dbReference>
<keyword evidence="1" id="KW-1133">Transmembrane helix</keyword>
<proteinExistence type="predicted"/>
<feature type="transmembrane region" description="Helical" evidence="1">
    <location>
        <begin position="20"/>
        <end position="41"/>
    </location>
</feature>
<organism evidence="2">
    <name type="scientific">Phaeomonas parva</name>
    <dbReference type="NCBI Taxonomy" id="124430"/>
    <lineage>
        <taxon>Eukaryota</taxon>
        <taxon>Sar</taxon>
        <taxon>Stramenopiles</taxon>
        <taxon>Ochrophyta</taxon>
        <taxon>Pinguiophyceae</taxon>
        <taxon>Pinguiochrysidales</taxon>
        <taxon>Pinguiochrysidaceae</taxon>
        <taxon>Phaeomonas</taxon>
    </lineage>
</organism>
<feature type="transmembrane region" description="Helical" evidence="1">
    <location>
        <begin position="62"/>
        <end position="81"/>
    </location>
</feature>
<keyword evidence="1" id="KW-0472">Membrane</keyword>
<name>A0A7S1UFX7_9STRA</name>
<evidence type="ECO:0000256" key="1">
    <source>
        <dbReference type="SAM" id="Phobius"/>
    </source>
</evidence>